<accession>A0ABR1IRV4</accession>
<reference evidence="3 4" key="1">
    <citation type="submission" date="2024-01" db="EMBL/GenBank/DDBJ databases">
        <title>A draft genome for the cacao thread blight pathogen Marasmiellus scandens.</title>
        <authorList>
            <person name="Baruah I.K."/>
            <person name="Leung J."/>
            <person name="Bukari Y."/>
            <person name="Amoako-Attah I."/>
            <person name="Meinhardt L.W."/>
            <person name="Bailey B.A."/>
            <person name="Cohen S.P."/>
        </authorList>
    </citation>
    <scope>NUCLEOTIDE SEQUENCE [LARGE SCALE GENOMIC DNA]</scope>
    <source>
        <strain evidence="3 4">GH-19</strain>
    </source>
</reference>
<keyword evidence="2" id="KW-0812">Transmembrane</keyword>
<feature type="compositionally biased region" description="Basic and acidic residues" evidence="1">
    <location>
        <begin position="298"/>
        <end position="310"/>
    </location>
</feature>
<proteinExistence type="predicted"/>
<comment type="caution">
    <text evidence="3">The sequence shown here is derived from an EMBL/GenBank/DDBJ whole genome shotgun (WGS) entry which is preliminary data.</text>
</comment>
<feature type="transmembrane region" description="Helical" evidence="2">
    <location>
        <begin position="193"/>
        <end position="215"/>
    </location>
</feature>
<keyword evidence="2" id="KW-0472">Membrane</keyword>
<name>A0ABR1IRV4_9AGAR</name>
<feature type="compositionally biased region" description="Polar residues" evidence="1">
    <location>
        <begin position="281"/>
        <end position="297"/>
    </location>
</feature>
<feature type="region of interest" description="Disordered" evidence="1">
    <location>
        <begin position="249"/>
        <end position="310"/>
    </location>
</feature>
<protein>
    <recommendedName>
        <fullName evidence="5">Transmembrane protein</fullName>
    </recommendedName>
</protein>
<feature type="transmembrane region" description="Helical" evidence="2">
    <location>
        <begin position="56"/>
        <end position="74"/>
    </location>
</feature>
<evidence type="ECO:0000313" key="3">
    <source>
        <dbReference type="EMBL" id="KAK7438398.1"/>
    </source>
</evidence>
<evidence type="ECO:0000256" key="1">
    <source>
        <dbReference type="SAM" id="MobiDB-lite"/>
    </source>
</evidence>
<evidence type="ECO:0000256" key="2">
    <source>
        <dbReference type="SAM" id="Phobius"/>
    </source>
</evidence>
<keyword evidence="2" id="KW-1133">Transmembrane helix</keyword>
<feature type="transmembrane region" description="Helical" evidence="2">
    <location>
        <begin position="125"/>
        <end position="147"/>
    </location>
</feature>
<evidence type="ECO:0000313" key="4">
    <source>
        <dbReference type="Proteomes" id="UP001498398"/>
    </source>
</evidence>
<feature type="transmembrane region" description="Helical" evidence="2">
    <location>
        <begin position="167"/>
        <end position="187"/>
    </location>
</feature>
<gene>
    <name evidence="3" type="ORF">VKT23_018011</name>
</gene>
<dbReference type="Proteomes" id="UP001498398">
    <property type="component" value="Unassembled WGS sequence"/>
</dbReference>
<sequence>MVHLDFLHIDAHSVSLQRLVLDNKAAVEAFTNDPITPNAADIYYTSFGNGAMFRTGTYIALTIVADIFIVYRVFAVWARNIWVSLIPFLLAIADIVSGALVIRTIRHLEAGASPDGNDIATHILVFYGFTLALNVLCTLLIALRFWIAQRQAAANKIASSMDLSTTLVIVVESAALYSVCLVVMLVPTAMGNNAQYCMLSMMPGIVGLAFSLVIVRVGSGVSPNATSAGPGSGLQFAAFRSEFATSQLGEQSHFENESTNQSHSEGPHERGGISVHFGRLGTSSKNTQTSTDGSTHIASEKDDDGRMVEV</sequence>
<feature type="transmembrane region" description="Helical" evidence="2">
    <location>
        <begin position="81"/>
        <end position="105"/>
    </location>
</feature>
<evidence type="ECO:0008006" key="5">
    <source>
        <dbReference type="Google" id="ProtNLM"/>
    </source>
</evidence>
<keyword evidence="4" id="KW-1185">Reference proteome</keyword>
<organism evidence="3 4">
    <name type="scientific">Marasmiellus scandens</name>
    <dbReference type="NCBI Taxonomy" id="2682957"/>
    <lineage>
        <taxon>Eukaryota</taxon>
        <taxon>Fungi</taxon>
        <taxon>Dikarya</taxon>
        <taxon>Basidiomycota</taxon>
        <taxon>Agaricomycotina</taxon>
        <taxon>Agaricomycetes</taxon>
        <taxon>Agaricomycetidae</taxon>
        <taxon>Agaricales</taxon>
        <taxon>Marasmiineae</taxon>
        <taxon>Omphalotaceae</taxon>
        <taxon>Marasmiellus</taxon>
    </lineage>
</organism>
<dbReference type="EMBL" id="JBANRG010000079">
    <property type="protein sequence ID" value="KAK7438398.1"/>
    <property type="molecule type" value="Genomic_DNA"/>
</dbReference>